<dbReference type="SUPFAM" id="SSF69593">
    <property type="entry name" value="Glycerol-3-phosphate (1)-acyltransferase"/>
    <property type="match status" value="1"/>
</dbReference>
<evidence type="ECO:0000256" key="2">
    <source>
        <dbReference type="ARBA" id="ARBA00022679"/>
    </source>
</evidence>
<sequence>MLIPERPVQLRGSALALGLMRLLGWKLVFQGLPARQGVIVVYPHTSNWDFLFGLLAKWSIGIQVSFFGKDSLFKFPLISHWMRWVGGLAVDRHAPQGIVGQMGAALAQAKAQGRFMWLALAPEGTRSYRDAWRSGFYHVTLAAGVPLGLAALDYARREVRLDTFVMLSGDEAADMAQIASVLGRATGKRPALAAPIRLKP</sequence>
<dbReference type="PANTHER" id="PTHR10434:SF9">
    <property type="entry name" value="PHOSPHOLIPID_GLYCEROL ACYLTRANSFERASE DOMAIN-CONTAINING PROTEIN"/>
    <property type="match status" value="1"/>
</dbReference>
<evidence type="ECO:0000313" key="5">
    <source>
        <dbReference type="EMBL" id="WOB10063.1"/>
    </source>
</evidence>
<keyword evidence="2" id="KW-0808">Transferase</keyword>
<evidence type="ECO:0000259" key="4">
    <source>
        <dbReference type="SMART" id="SM00563"/>
    </source>
</evidence>
<dbReference type="EMBL" id="CP136336">
    <property type="protein sequence ID" value="WOB10063.1"/>
    <property type="molecule type" value="Genomic_DNA"/>
</dbReference>
<protein>
    <submittedName>
        <fullName evidence="5">1-acyl-sn-glycerol-3-phosphate acyltransferase</fullName>
    </submittedName>
</protein>
<gene>
    <name evidence="5" type="ORF">RXV79_08340</name>
</gene>
<keyword evidence="3 5" id="KW-0012">Acyltransferase</keyword>
<evidence type="ECO:0000313" key="6">
    <source>
        <dbReference type="Proteomes" id="UP001303946"/>
    </source>
</evidence>
<dbReference type="PANTHER" id="PTHR10434">
    <property type="entry name" value="1-ACYL-SN-GLYCEROL-3-PHOSPHATE ACYLTRANSFERASE"/>
    <property type="match status" value="1"/>
</dbReference>
<dbReference type="GO" id="GO:0016746">
    <property type="term" value="F:acyltransferase activity"/>
    <property type="evidence" value="ECO:0007669"/>
    <property type="project" value="UniProtKB-KW"/>
</dbReference>
<comment type="pathway">
    <text evidence="1">Lipid metabolism.</text>
</comment>
<proteinExistence type="predicted"/>
<dbReference type="InterPro" id="IPR002123">
    <property type="entry name" value="Plipid/glycerol_acylTrfase"/>
</dbReference>
<accession>A0ABZ0D4U2</accession>
<organism evidence="5 6">
    <name type="scientific">Piscinibacter gummiphilus</name>
    <dbReference type="NCBI Taxonomy" id="946333"/>
    <lineage>
        <taxon>Bacteria</taxon>
        <taxon>Pseudomonadati</taxon>
        <taxon>Pseudomonadota</taxon>
        <taxon>Betaproteobacteria</taxon>
        <taxon>Burkholderiales</taxon>
        <taxon>Sphaerotilaceae</taxon>
        <taxon>Piscinibacter</taxon>
    </lineage>
</organism>
<keyword evidence="6" id="KW-1185">Reference proteome</keyword>
<dbReference type="RefSeq" id="WP_316702958.1">
    <property type="nucleotide sequence ID" value="NZ_CP136336.1"/>
</dbReference>
<dbReference type="SMART" id="SM00563">
    <property type="entry name" value="PlsC"/>
    <property type="match status" value="1"/>
</dbReference>
<evidence type="ECO:0000256" key="1">
    <source>
        <dbReference type="ARBA" id="ARBA00005189"/>
    </source>
</evidence>
<feature type="domain" description="Phospholipid/glycerol acyltransferase" evidence="4">
    <location>
        <begin position="38"/>
        <end position="155"/>
    </location>
</feature>
<dbReference type="Pfam" id="PF01553">
    <property type="entry name" value="Acyltransferase"/>
    <property type="match status" value="1"/>
</dbReference>
<dbReference type="Proteomes" id="UP001303946">
    <property type="component" value="Chromosome"/>
</dbReference>
<name>A0ABZ0D4U2_9BURK</name>
<evidence type="ECO:0000256" key="3">
    <source>
        <dbReference type="ARBA" id="ARBA00023315"/>
    </source>
</evidence>
<reference evidence="5 6" key="1">
    <citation type="submission" date="2023-10" db="EMBL/GenBank/DDBJ databases">
        <title>Bacteria for the degradation of biodegradable plastic PBAT(Polybutylene adipate terephthalate).</title>
        <authorList>
            <person name="Weon H.-Y."/>
            <person name="Yeon J."/>
        </authorList>
    </citation>
    <scope>NUCLEOTIDE SEQUENCE [LARGE SCALE GENOMIC DNA]</scope>
    <source>
        <strain evidence="5 6">SBD 7-3</strain>
    </source>
</reference>